<dbReference type="Gene3D" id="2.60.40.200">
    <property type="entry name" value="Superoxide dismutase, copper/zinc binding domain"/>
    <property type="match status" value="1"/>
</dbReference>
<protein>
    <submittedName>
        <fullName evidence="1">Uncharacterized protein</fullName>
    </submittedName>
</protein>
<dbReference type="OrthoDB" id="159229at2759"/>
<dbReference type="Proteomes" id="UP000031668">
    <property type="component" value="Unassembled WGS sequence"/>
</dbReference>
<evidence type="ECO:0000313" key="2">
    <source>
        <dbReference type="Proteomes" id="UP000031668"/>
    </source>
</evidence>
<keyword evidence="2" id="KW-1185">Reference proteome</keyword>
<proteinExistence type="predicted"/>
<accession>A0A0C2JY29</accession>
<reference evidence="1 2" key="1">
    <citation type="journal article" date="2014" name="Genome Biol. Evol.">
        <title>The genome of the myxosporean Thelohanellus kitauei shows adaptations to nutrient acquisition within its fish host.</title>
        <authorList>
            <person name="Yang Y."/>
            <person name="Xiong J."/>
            <person name="Zhou Z."/>
            <person name="Huo F."/>
            <person name="Miao W."/>
            <person name="Ran C."/>
            <person name="Liu Y."/>
            <person name="Zhang J."/>
            <person name="Feng J."/>
            <person name="Wang M."/>
            <person name="Wang M."/>
            <person name="Wang L."/>
            <person name="Yao B."/>
        </authorList>
    </citation>
    <scope>NUCLEOTIDE SEQUENCE [LARGE SCALE GENOMIC DNA]</scope>
    <source>
        <strain evidence="1">Wuqing</strain>
    </source>
</reference>
<dbReference type="GO" id="GO:0006801">
    <property type="term" value="P:superoxide metabolic process"/>
    <property type="evidence" value="ECO:0007669"/>
    <property type="project" value="InterPro"/>
</dbReference>
<organism evidence="1 2">
    <name type="scientific">Thelohanellus kitauei</name>
    <name type="common">Myxosporean</name>
    <dbReference type="NCBI Taxonomy" id="669202"/>
    <lineage>
        <taxon>Eukaryota</taxon>
        <taxon>Metazoa</taxon>
        <taxon>Cnidaria</taxon>
        <taxon>Myxozoa</taxon>
        <taxon>Myxosporea</taxon>
        <taxon>Bivalvulida</taxon>
        <taxon>Platysporina</taxon>
        <taxon>Myxobolidae</taxon>
        <taxon>Thelohanellus</taxon>
    </lineage>
</organism>
<dbReference type="EMBL" id="JWZT01000435">
    <property type="protein sequence ID" value="KII74398.1"/>
    <property type="molecule type" value="Genomic_DNA"/>
</dbReference>
<dbReference type="PANTHER" id="PTHR20910:SF1">
    <property type="entry name" value="SUPEROXIDE DISMUTASE COPPER_ZINC BINDING DOMAIN-CONTAINING PROTEIN"/>
    <property type="match status" value="1"/>
</dbReference>
<dbReference type="InterPro" id="IPR036423">
    <property type="entry name" value="SOD-like_Cu/Zn_dom_sf"/>
</dbReference>
<dbReference type="InterPro" id="IPR053257">
    <property type="entry name" value="Cu-only_SOD"/>
</dbReference>
<dbReference type="AlphaFoldDB" id="A0A0C2JY29"/>
<comment type="caution">
    <text evidence="1">The sequence shown here is derived from an EMBL/GenBank/DDBJ whole genome shotgun (WGS) entry which is preliminary data.</text>
</comment>
<dbReference type="PANTHER" id="PTHR20910">
    <property type="entry name" value="AGAP001623-PA"/>
    <property type="match status" value="1"/>
</dbReference>
<gene>
    <name evidence="1" type="ORF">RF11_13320</name>
</gene>
<name>A0A0C2JY29_THEKT</name>
<evidence type="ECO:0000313" key="1">
    <source>
        <dbReference type="EMBL" id="KII74398.1"/>
    </source>
</evidence>
<sequence length="358" mass="41025">MHKYYPISIRVELQPNSYSAKFGWEIREMPVLWGYSDEDYCTKSVYQSKMLHNLTERHGKLESRALYNDEFISVMSFTDSIVGSSLVIIDPETGPISCSTILPLSPPTAIFKAEFKSKVGGYVYFLPYFDTSFKKTLIIGTLYKTDGISTIKAYDWYIGKAIRTPYEFGCGDQSKAIFDLLKPQNESCSDGEKKCVIGDLSLKHSRITVGVAVDWSTSRPFAFKDPNLPLDGWNSIAWRTLYLVDPFNRETFSCAVDEIKYRVELRKSLSFKANEILGVVYFKQSSPYHSTYAKIRIQQDKNMKLDKENPPTFVIYDLFPIGVDCNAIGNILMDNQKRPRILLSPKVFEGKLWCHRLQ</sequence>
<dbReference type="GO" id="GO:0046872">
    <property type="term" value="F:metal ion binding"/>
    <property type="evidence" value="ECO:0007669"/>
    <property type="project" value="InterPro"/>
</dbReference>